<keyword evidence="2" id="KW-1003">Cell membrane</keyword>
<evidence type="ECO:0000256" key="1">
    <source>
        <dbReference type="ARBA" id="ARBA00004141"/>
    </source>
</evidence>
<name>A0ABT0TLP4_9FLAO</name>
<feature type="transmembrane region" description="Helical" evidence="6">
    <location>
        <begin position="111"/>
        <end position="128"/>
    </location>
</feature>
<evidence type="ECO:0000313" key="8">
    <source>
        <dbReference type="Proteomes" id="UP001317191"/>
    </source>
</evidence>
<sequence>MKYLKLIRYPNLLLIALMQFVVLYGFLKIQNIWLFLSDWQFGLLVLATICIAAGGNIINDINDQNSDAINKPNSNQVGKSISENQAYNLYATFTIIGVLLGFYLANVIGKPIFGSVFIFCAALLYMYATSFKQILLVKNLIISFLLAFSIIIIGLFEIYPATIPENQAQMKMTFSILLDFAVIAFIINLLREIVKDLEDMKGDYNSGISTLPIVLGVSRTTKILLGYSFIPVIMILYYIYTYLFQLEFATVYILGFIIGPLLYFMIKMGTAKNKKDFNHLSLVLKLIIFFGILAIGVIGLNIQYYAS</sequence>
<keyword evidence="5 6" id="KW-0472">Membrane</keyword>
<evidence type="ECO:0000256" key="5">
    <source>
        <dbReference type="ARBA" id="ARBA00023136"/>
    </source>
</evidence>
<feature type="transmembrane region" description="Helical" evidence="6">
    <location>
        <begin position="87"/>
        <end position="105"/>
    </location>
</feature>
<accession>A0ABT0TLP4</accession>
<organism evidence="7 8">
    <name type="scientific">Flavobacterium luminosum</name>
    <dbReference type="NCBI Taxonomy" id="2949086"/>
    <lineage>
        <taxon>Bacteria</taxon>
        <taxon>Pseudomonadati</taxon>
        <taxon>Bacteroidota</taxon>
        <taxon>Flavobacteriia</taxon>
        <taxon>Flavobacteriales</taxon>
        <taxon>Flavobacteriaceae</taxon>
        <taxon>Flavobacterium</taxon>
    </lineage>
</organism>
<dbReference type="CDD" id="cd13961">
    <property type="entry name" value="PT_UbiA_DGGGPS"/>
    <property type="match status" value="1"/>
</dbReference>
<feature type="transmembrane region" description="Helical" evidence="6">
    <location>
        <begin position="224"/>
        <end position="243"/>
    </location>
</feature>
<dbReference type="Gene3D" id="1.10.357.140">
    <property type="entry name" value="UbiA prenyltransferase"/>
    <property type="match status" value="1"/>
</dbReference>
<dbReference type="InterPro" id="IPR044878">
    <property type="entry name" value="UbiA_sf"/>
</dbReference>
<dbReference type="Gene3D" id="1.20.120.1780">
    <property type="entry name" value="UbiA prenyltransferase"/>
    <property type="match status" value="1"/>
</dbReference>
<comment type="caution">
    <text evidence="7">The sequence shown here is derived from an EMBL/GenBank/DDBJ whole genome shotgun (WGS) entry which is preliminary data.</text>
</comment>
<evidence type="ECO:0000256" key="6">
    <source>
        <dbReference type="SAM" id="Phobius"/>
    </source>
</evidence>
<keyword evidence="4 6" id="KW-1133">Transmembrane helix</keyword>
<evidence type="ECO:0000313" key="7">
    <source>
        <dbReference type="EMBL" id="MCL9808415.1"/>
    </source>
</evidence>
<dbReference type="PANTHER" id="PTHR42723">
    <property type="entry name" value="CHLOROPHYLL SYNTHASE"/>
    <property type="match status" value="1"/>
</dbReference>
<dbReference type="InterPro" id="IPR000537">
    <property type="entry name" value="UbiA_prenyltransferase"/>
</dbReference>
<dbReference type="EMBL" id="JAMLJM010000002">
    <property type="protein sequence ID" value="MCL9808415.1"/>
    <property type="molecule type" value="Genomic_DNA"/>
</dbReference>
<dbReference type="NCBIfam" id="NF009512">
    <property type="entry name" value="PRK12872.1-1"/>
    <property type="match status" value="1"/>
</dbReference>
<gene>
    <name evidence="7" type="ORF">NAT50_03490</name>
</gene>
<dbReference type="Proteomes" id="UP001317191">
    <property type="component" value="Unassembled WGS sequence"/>
</dbReference>
<feature type="transmembrane region" description="Helical" evidence="6">
    <location>
        <begin position="249"/>
        <end position="266"/>
    </location>
</feature>
<evidence type="ECO:0000256" key="4">
    <source>
        <dbReference type="ARBA" id="ARBA00022989"/>
    </source>
</evidence>
<evidence type="ECO:0000256" key="3">
    <source>
        <dbReference type="ARBA" id="ARBA00022692"/>
    </source>
</evidence>
<feature type="transmembrane region" description="Helical" evidence="6">
    <location>
        <begin position="172"/>
        <end position="190"/>
    </location>
</feature>
<feature type="transmembrane region" description="Helical" evidence="6">
    <location>
        <begin position="12"/>
        <end position="33"/>
    </location>
</feature>
<evidence type="ECO:0000256" key="2">
    <source>
        <dbReference type="ARBA" id="ARBA00022475"/>
    </source>
</evidence>
<dbReference type="PANTHER" id="PTHR42723:SF1">
    <property type="entry name" value="CHLOROPHYLL SYNTHASE, CHLOROPLASTIC"/>
    <property type="match status" value="1"/>
</dbReference>
<proteinExistence type="predicted"/>
<dbReference type="InterPro" id="IPR050475">
    <property type="entry name" value="Prenyltransferase_related"/>
</dbReference>
<keyword evidence="3 6" id="KW-0812">Transmembrane</keyword>
<keyword evidence="8" id="KW-1185">Reference proteome</keyword>
<feature type="transmembrane region" description="Helical" evidence="6">
    <location>
        <begin position="286"/>
        <end position="306"/>
    </location>
</feature>
<feature type="transmembrane region" description="Helical" evidence="6">
    <location>
        <begin position="39"/>
        <end position="58"/>
    </location>
</feature>
<reference evidence="7 8" key="1">
    <citation type="submission" date="2022-05" db="EMBL/GenBank/DDBJ databases">
        <title>Flavobacterium sp., isolated from activated sludge.</title>
        <authorList>
            <person name="Ran Q."/>
        </authorList>
    </citation>
    <scope>NUCLEOTIDE SEQUENCE [LARGE SCALE GENOMIC DNA]</scope>
    <source>
        <strain evidence="7 8">HXWNR70</strain>
    </source>
</reference>
<dbReference type="Pfam" id="PF01040">
    <property type="entry name" value="UbiA"/>
    <property type="match status" value="1"/>
</dbReference>
<protein>
    <submittedName>
        <fullName evidence="7">Geranylgeranylglycerol-phosphate geranylgeranyltransferase</fullName>
    </submittedName>
</protein>
<comment type="subcellular location">
    <subcellularLocation>
        <location evidence="1">Membrane</location>
        <topology evidence="1">Multi-pass membrane protein</topology>
    </subcellularLocation>
</comment>
<feature type="transmembrane region" description="Helical" evidence="6">
    <location>
        <begin position="140"/>
        <end position="160"/>
    </location>
</feature>
<dbReference type="RefSeq" id="WP_250591552.1">
    <property type="nucleotide sequence ID" value="NZ_JAMLJM010000002.1"/>
</dbReference>